<evidence type="ECO:0000313" key="8">
    <source>
        <dbReference type="EMBL" id="GAA0159103.1"/>
    </source>
</evidence>
<protein>
    <recommendedName>
        <fullName evidence="7">Disease resistance protein winged helix domain-containing protein</fullName>
    </recommendedName>
</protein>
<accession>A0AAV3Q7A5</accession>
<dbReference type="SUPFAM" id="SSF52540">
    <property type="entry name" value="P-loop containing nucleoside triphosphate hydrolases"/>
    <property type="match status" value="1"/>
</dbReference>
<evidence type="ECO:0000256" key="6">
    <source>
        <dbReference type="ARBA" id="ARBA00022840"/>
    </source>
</evidence>
<dbReference type="Pfam" id="PF23559">
    <property type="entry name" value="WHD_DRP"/>
    <property type="match status" value="1"/>
</dbReference>
<feature type="domain" description="Disease resistance protein winged helix" evidence="7">
    <location>
        <begin position="46"/>
        <end position="99"/>
    </location>
</feature>
<organism evidence="8 9">
    <name type="scientific">Lithospermum erythrorhizon</name>
    <name type="common">Purple gromwell</name>
    <name type="synonym">Lithospermum officinale var. erythrorhizon</name>
    <dbReference type="NCBI Taxonomy" id="34254"/>
    <lineage>
        <taxon>Eukaryota</taxon>
        <taxon>Viridiplantae</taxon>
        <taxon>Streptophyta</taxon>
        <taxon>Embryophyta</taxon>
        <taxon>Tracheophyta</taxon>
        <taxon>Spermatophyta</taxon>
        <taxon>Magnoliopsida</taxon>
        <taxon>eudicotyledons</taxon>
        <taxon>Gunneridae</taxon>
        <taxon>Pentapetalae</taxon>
        <taxon>asterids</taxon>
        <taxon>lamiids</taxon>
        <taxon>Boraginales</taxon>
        <taxon>Boraginaceae</taxon>
        <taxon>Boraginoideae</taxon>
        <taxon>Lithospermeae</taxon>
        <taxon>Lithospermum</taxon>
    </lineage>
</organism>
<evidence type="ECO:0000259" key="7">
    <source>
        <dbReference type="Pfam" id="PF23559"/>
    </source>
</evidence>
<keyword evidence="2" id="KW-0433">Leucine-rich repeat</keyword>
<evidence type="ECO:0000313" key="9">
    <source>
        <dbReference type="Proteomes" id="UP001454036"/>
    </source>
</evidence>
<dbReference type="GO" id="GO:0098542">
    <property type="term" value="P:defense response to other organism"/>
    <property type="evidence" value="ECO:0007669"/>
    <property type="project" value="TreeGrafter"/>
</dbReference>
<evidence type="ECO:0000256" key="3">
    <source>
        <dbReference type="ARBA" id="ARBA00022737"/>
    </source>
</evidence>
<comment type="caution">
    <text evidence="8">The sequence shown here is derived from an EMBL/GenBank/DDBJ whole genome shotgun (WGS) entry which is preliminary data.</text>
</comment>
<dbReference type="EMBL" id="BAABME010020028">
    <property type="protein sequence ID" value="GAA0159103.1"/>
    <property type="molecule type" value="Genomic_DNA"/>
</dbReference>
<dbReference type="PANTHER" id="PTHR23155:SF1185">
    <property type="entry name" value="DISEASE RESISTANCE RPP8-LIKE PROTEIN 3-RELATED"/>
    <property type="match status" value="1"/>
</dbReference>
<proteinExistence type="inferred from homology"/>
<evidence type="ECO:0000256" key="5">
    <source>
        <dbReference type="ARBA" id="ARBA00022821"/>
    </source>
</evidence>
<keyword evidence="4" id="KW-0547">Nucleotide-binding</keyword>
<evidence type="ECO:0000256" key="2">
    <source>
        <dbReference type="ARBA" id="ARBA00022614"/>
    </source>
</evidence>
<evidence type="ECO:0000256" key="1">
    <source>
        <dbReference type="ARBA" id="ARBA00008894"/>
    </source>
</evidence>
<dbReference type="InterPro" id="IPR058922">
    <property type="entry name" value="WHD_DRP"/>
</dbReference>
<name>A0AAV3Q7A5_LITER</name>
<keyword evidence="9" id="KW-1185">Reference proteome</keyword>
<gene>
    <name evidence="8" type="ORF">LIER_38790</name>
</gene>
<dbReference type="PANTHER" id="PTHR23155">
    <property type="entry name" value="DISEASE RESISTANCE PROTEIN RP"/>
    <property type="match status" value="1"/>
</dbReference>
<keyword evidence="5" id="KW-0611">Plant defense</keyword>
<keyword evidence="6" id="KW-0067">ATP-binding</keyword>
<comment type="similarity">
    <text evidence="1">Belongs to the disease resistance NB-LRR family.</text>
</comment>
<sequence>MVDHCGGLPLAVIVLGDEDVLKILALSYNDLPYQLKPCFLYLNKYREDGEIELEPLYQIWMAEGMILSKDKIDDDETLMDVAECYLGELVERCMVFVEKDEGLRLRRVGASSSSSTTRTTSRLAIHLTEGERVEWPAKAVNRRLRSFSFVMKNKEGYKGPCMLRFDDFEMLRVLILEGLRPSDGDQSFKSSNHSKRSSSSIGKLIHLRYQVSEIPVSYYNHQRRAALTNWKPLIFVTDKCGGYSVSYGNYKV</sequence>
<dbReference type="InterPro" id="IPR036388">
    <property type="entry name" value="WH-like_DNA-bd_sf"/>
</dbReference>
<dbReference type="Gene3D" id="1.10.10.10">
    <property type="entry name" value="Winged helix-like DNA-binding domain superfamily/Winged helix DNA-binding domain"/>
    <property type="match status" value="1"/>
</dbReference>
<reference evidence="8 9" key="1">
    <citation type="submission" date="2024-01" db="EMBL/GenBank/DDBJ databases">
        <title>The complete chloroplast genome sequence of Lithospermum erythrorhizon: insights into the phylogenetic relationship among Boraginaceae species and the maternal lineages of purple gromwells.</title>
        <authorList>
            <person name="Okada T."/>
            <person name="Watanabe K."/>
        </authorList>
    </citation>
    <scope>NUCLEOTIDE SEQUENCE [LARGE SCALE GENOMIC DNA]</scope>
</reference>
<dbReference type="InterPro" id="IPR027417">
    <property type="entry name" value="P-loop_NTPase"/>
</dbReference>
<dbReference type="InterPro" id="IPR044974">
    <property type="entry name" value="Disease_R_plants"/>
</dbReference>
<evidence type="ECO:0000256" key="4">
    <source>
        <dbReference type="ARBA" id="ARBA00022741"/>
    </source>
</evidence>
<dbReference type="GO" id="GO:0005524">
    <property type="term" value="F:ATP binding"/>
    <property type="evidence" value="ECO:0007669"/>
    <property type="project" value="UniProtKB-KW"/>
</dbReference>
<dbReference type="AlphaFoldDB" id="A0AAV3Q7A5"/>
<keyword evidence="3" id="KW-0677">Repeat</keyword>
<dbReference type="FunFam" id="1.10.10.10:FF:000322">
    <property type="entry name" value="Probable disease resistance protein At1g63360"/>
    <property type="match status" value="1"/>
</dbReference>
<dbReference type="Proteomes" id="UP001454036">
    <property type="component" value="Unassembled WGS sequence"/>
</dbReference>